<keyword evidence="2" id="KW-1185">Reference proteome</keyword>
<evidence type="ECO:0000313" key="2">
    <source>
        <dbReference type="Proteomes" id="UP000242682"/>
    </source>
</evidence>
<comment type="caution">
    <text evidence="1">The sequence shown here is derived from an EMBL/GenBank/DDBJ whole genome shotgun (WGS) entry which is preliminary data.</text>
</comment>
<organism evidence="1 2">
    <name type="scientific">Planomicrobium soli</name>
    <dbReference type="NCBI Taxonomy" id="1176648"/>
    <lineage>
        <taxon>Bacteria</taxon>
        <taxon>Bacillati</taxon>
        <taxon>Bacillota</taxon>
        <taxon>Bacilli</taxon>
        <taxon>Bacillales</taxon>
        <taxon>Caryophanaceae</taxon>
        <taxon>Planomicrobium</taxon>
    </lineage>
</organism>
<gene>
    <name evidence="1" type="ORF">B0H99_101378</name>
</gene>
<reference evidence="1 2" key="1">
    <citation type="submission" date="2018-03" db="EMBL/GenBank/DDBJ databases">
        <title>Genomic Encyclopedia of Type Strains, Phase III (KMG-III): the genomes of soil and plant-associated and newly described type strains.</title>
        <authorList>
            <person name="Whitman W."/>
        </authorList>
    </citation>
    <scope>NUCLEOTIDE SEQUENCE [LARGE SCALE GENOMIC DNA]</scope>
    <source>
        <strain evidence="1 2">CGMCC 1.12259</strain>
    </source>
</reference>
<dbReference type="Gene3D" id="1.10.246.150">
    <property type="match status" value="1"/>
</dbReference>
<dbReference type="EMBL" id="PYAT01000001">
    <property type="protein sequence ID" value="PSL42130.1"/>
    <property type="molecule type" value="Genomic_DNA"/>
</dbReference>
<dbReference type="AlphaFoldDB" id="A0A2P8H7G5"/>
<dbReference type="RefSeq" id="WP_106531919.1">
    <property type="nucleotide sequence ID" value="NZ_PYAT01000001.1"/>
</dbReference>
<name>A0A2P8H7G5_9BACL</name>
<dbReference type="Proteomes" id="UP000242682">
    <property type="component" value="Unassembled WGS sequence"/>
</dbReference>
<protein>
    <recommendedName>
        <fullName evidence="3">Gp6-like head-tail connector protein</fullName>
    </recommendedName>
</protein>
<evidence type="ECO:0000313" key="1">
    <source>
        <dbReference type="EMBL" id="PSL42130.1"/>
    </source>
</evidence>
<dbReference type="InterPro" id="IPR053746">
    <property type="entry name" value="Viral_HT_Connector_Assembly"/>
</dbReference>
<accession>A0A2P8H7G5</accession>
<evidence type="ECO:0008006" key="3">
    <source>
        <dbReference type="Google" id="ProtNLM"/>
    </source>
</evidence>
<proteinExistence type="predicted"/>
<dbReference type="OrthoDB" id="2971578at2"/>
<sequence>MAYAPIMDVEYLRRVSDIPANVPDVRLQDLIEEAENTIREYCNNSYRDGLPLSYRKNIKKMVEFDLNRKTGLSSEGLSRHSQGFAQDYPADVFFGLKRRLSW</sequence>